<keyword evidence="3" id="KW-1185">Reference proteome</keyword>
<dbReference type="InterPro" id="IPR011333">
    <property type="entry name" value="SKP1/BTB/POZ_sf"/>
</dbReference>
<name>A0ABY7FU18_MYAAR</name>
<evidence type="ECO:0000259" key="1">
    <source>
        <dbReference type="PROSITE" id="PS50097"/>
    </source>
</evidence>
<dbReference type="Gene3D" id="3.30.710.10">
    <property type="entry name" value="Potassium Channel Kv1.1, Chain A"/>
    <property type="match status" value="1"/>
</dbReference>
<dbReference type="InterPro" id="IPR000210">
    <property type="entry name" value="BTB/POZ_dom"/>
</dbReference>
<dbReference type="SMART" id="SM00225">
    <property type="entry name" value="BTB"/>
    <property type="match status" value="1"/>
</dbReference>
<dbReference type="Proteomes" id="UP001164746">
    <property type="component" value="Chromosome 14"/>
</dbReference>
<gene>
    <name evidence="2" type="ORF">MAR_011424</name>
</gene>
<dbReference type="PROSITE" id="PS50097">
    <property type="entry name" value="BTB"/>
    <property type="match status" value="1"/>
</dbReference>
<feature type="domain" description="BTB" evidence="1">
    <location>
        <begin position="23"/>
        <end position="83"/>
    </location>
</feature>
<evidence type="ECO:0000313" key="3">
    <source>
        <dbReference type="Proteomes" id="UP001164746"/>
    </source>
</evidence>
<dbReference type="SUPFAM" id="SSF54695">
    <property type="entry name" value="POZ domain"/>
    <property type="match status" value="1"/>
</dbReference>
<reference evidence="2" key="1">
    <citation type="submission" date="2022-11" db="EMBL/GenBank/DDBJ databases">
        <title>Centuries of genome instability and evolution in soft-shell clam transmissible cancer (bioRxiv).</title>
        <authorList>
            <person name="Hart S.F.M."/>
            <person name="Yonemitsu M.A."/>
            <person name="Giersch R.M."/>
            <person name="Beal B.F."/>
            <person name="Arriagada G."/>
            <person name="Davis B.W."/>
            <person name="Ostrander E.A."/>
            <person name="Goff S.P."/>
            <person name="Metzger M.J."/>
        </authorList>
    </citation>
    <scope>NUCLEOTIDE SEQUENCE</scope>
    <source>
        <strain evidence="2">MELC-2E11</strain>
        <tissue evidence="2">Siphon/mantle</tissue>
    </source>
</reference>
<accession>A0ABY7FU18</accession>
<dbReference type="PANTHER" id="PTHR22744">
    <property type="entry name" value="HELIX LOOP HELIX PROTEIN 21-RELATED"/>
    <property type="match status" value="1"/>
</dbReference>
<dbReference type="EMBL" id="CP111025">
    <property type="protein sequence ID" value="WAR25720.1"/>
    <property type="molecule type" value="Genomic_DNA"/>
</dbReference>
<sequence>MEGSLIKKAKSIFEHSGEFDEDDEVTFTFPNEDNNQLFYSKFILSRCSPVFKAMFKHDFKEKKDKNVIIEDIKVADFKTFFKWCDPMLSEHLTAENVLQMVEIAEKYQIEAMIQQCRKIMHHDIVDKTFQQAKSDRYFATYHIDDIVKVLLVATKYNYTELLKTGEDYLVCFEVQNVLNTEPFEKLPIELKYRILSKRICKVYETVGFKHV</sequence>
<evidence type="ECO:0000313" key="2">
    <source>
        <dbReference type="EMBL" id="WAR25720.1"/>
    </source>
</evidence>
<proteinExistence type="predicted"/>
<dbReference type="Pfam" id="PF00651">
    <property type="entry name" value="BTB"/>
    <property type="match status" value="1"/>
</dbReference>
<organism evidence="2 3">
    <name type="scientific">Mya arenaria</name>
    <name type="common">Soft-shell clam</name>
    <dbReference type="NCBI Taxonomy" id="6604"/>
    <lineage>
        <taxon>Eukaryota</taxon>
        <taxon>Metazoa</taxon>
        <taxon>Spiralia</taxon>
        <taxon>Lophotrochozoa</taxon>
        <taxon>Mollusca</taxon>
        <taxon>Bivalvia</taxon>
        <taxon>Autobranchia</taxon>
        <taxon>Heteroconchia</taxon>
        <taxon>Euheterodonta</taxon>
        <taxon>Imparidentia</taxon>
        <taxon>Neoheterodontei</taxon>
        <taxon>Myida</taxon>
        <taxon>Myoidea</taxon>
        <taxon>Myidae</taxon>
        <taxon>Mya</taxon>
    </lineage>
</organism>
<dbReference type="PANTHER" id="PTHR22744:SF14">
    <property type="entry name" value="BTB DOMAIN-CONTAINING PROTEIN-RELATED"/>
    <property type="match status" value="1"/>
</dbReference>
<protein>
    <recommendedName>
        <fullName evidence="1">BTB domain-containing protein</fullName>
    </recommendedName>
</protein>